<evidence type="ECO:0000256" key="6">
    <source>
        <dbReference type="ARBA" id="ARBA00023315"/>
    </source>
</evidence>
<evidence type="ECO:0000256" key="3">
    <source>
        <dbReference type="ARBA" id="ARBA00022519"/>
    </source>
</evidence>
<evidence type="ECO:0000256" key="7">
    <source>
        <dbReference type="SAM" id="Phobius"/>
    </source>
</evidence>
<dbReference type="InterPro" id="IPR004960">
    <property type="entry name" value="LipA_acyltrans"/>
</dbReference>
<keyword evidence="9" id="KW-1185">Reference proteome</keyword>
<evidence type="ECO:0000313" key="9">
    <source>
        <dbReference type="Proteomes" id="UP000231564"/>
    </source>
</evidence>
<sequence>MSFLVFALTYPFIWLLSKLPMWFLYLISDFFFFLIHYVFGYRKKVVESNLRMAFPQKSNAEIKSLSKKFSRHFTDLIMESVKAFSMSEKSMRKRYVYKNISLINELAQKGKSIVLTGSHQANWEWSFGLPMFAKLNCYGTYTKIQNPYFEKVIKSSRKKFGYDGTVTTLFNKSVNDRVKKNIQSLYILLSDQSPQVEKTKYWANFFNIKVPVHTGAEILAKKHNFVVVNMNITKKKRGYYEAEFQLITETPNKLKDFEITDRYLQITTQHITKQPEFYLWSHKRFKHKDRYDEWHKKQTLKSSHIPQSV</sequence>
<organism evidence="8 9">
    <name type="scientific">Tenacibaculum maritimum NCIMB 2154</name>
    <dbReference type="NCBI Taxonomy" id="1349785"/>
    <lineage>
        <taxon>Bacteria</taxon>
        <taxon>Pseudomonadati</taxon>
        <taxon>Bacteroidota</taxon>
        <taxon>Flavobacteriia</taxon>
        <taxon>Flavobacteriales</taxon>
        <taxon>Flavobacteriaceae</taxon>
        <taxon>Tenacibaculum</taxon>
    </lineage>
</organism>
<proteinExistence type="predicted"/>
<feature type="transmembrane region" description="Helical" evidence="7">
    <location>
        <begin position="20"/>
        <end position="39"/>
    </location>
</feature>
<keyword evidence="2" id="KW-1003">Cell membrane</keyword>
<keyword evidence="3" id="KW-0997">Cell inner membrane</keyword>
<dbReference type="GeneID" id="47723538"/>
<keyword evidence="6 8" id="KW-0012">Acyltransferase</keyword>
<dbReference type="GO" id="GO:0009247">
    <property type="term" value="P:glycolipid biosynthetic process"/>
    <property type="evidence" value="ECO:0007669"/>
    <property type="project" value="UniProtKB-ARBA"/>
</dbReference>
<dbReference type="Pfam" id="PF03279">
    <property type="entry name" value="Lip_A_acyltrans"/>
    <property type="match status" value="1"/>
</dbReference>
<dbReference type="STRING" id="1349785.GCA_000509405_01468"/>
<keyword evidence="4 8" id="KW-0808">Transferase</keyword>
<protein>
    <submittedName>
        <fullName evidence="8">Lipid A biosynthesis acyltransferase</fullName>
    </submittedName>
</protein>
<dbReference type="EMBL" id="LT634361">
    <property type="protein sequence ID" value="SFZ83409.1"/>
    <property type="molecule type" value="Genomic_DNA"/>
</dbReference>
<evidence type="ECO:0000256" key="1">
    <source>
        <dbReference type="ARBA" id="ARBA00004533"/>
    </source>
</evidence>
<evidence type="ECO:0000256" key="5">
    <source>
        <dbReference type="ARBA" id="ARBA00023136"/>
    </source>
</evidence>
<dbReference type="AlphaFoldDB" id="A0A2H1EBN0"/>
<dbReference type="GO" id="GO:0016746">
    <property type="term" value="F:acyltransferase activity"/>
    <property type="evidence" value="ECO:0007669"/>
    <property type="project" value="UniProtKB-KW"/>
</dbReference>
<evidence type="ECO:0000256" key="2">
    <source>
        <dbReference type="ARBA" id="ARBA00022475"/>
    </source>
</evidence>
<gene>
    <name evidence="8" type="primary">htrB</name>
    <name evidence="8" type="ORF">MARIT_2052</name>
</gene>
<dbReference type="OrthoDB" id="9801955at2"/>
<evidence type="ECO:0000256" key="4">
    <source>
        <dbReference type="ARBA" id="ARBA00022679"/>
    </source>
</evidence>
<dbReference type="KEGG" id="tmar:MARIT_2052"/>
<dbReference type="RefSeq" id="WP_024741237.1">
    <property type="nucleotide sequence ID" value="NZ_BAUG01000021.1"/>
</dbReference>
<dbReference type="PANTHER" id="PTHR30606:SF10">
    <property type="entry name" value="PHOSPHATIDYLINOSITOL MANNOSIDE ACYLTRANSFERASE"/>
    <property type="match status" value="1"/>
</dbReference>
<dbReference type="Proteomes" id="UP000231564">
    <property type="component" value="Chromosome MARIT"/>
</dbReference>
<keyword evidence="7" id="KW-0812">Transmembrane</keyword>
<name>A0A2H1EBN0_9FLAO</name>
<dbReference type="CDD" id="cd07984">
    <property type="entry name" value="LPLAT_LABLAT-like"/>
    <property type="match status" value="1"/>
</dbReference>
<dbReference type="GO" id="GO:0005886">
    <property type="term" value="C:plasma membrane"/>
    <property type="evidence" value="ECO:0007669"/>
    <property type="project" value="UniProtKB-SubCell"/>
</dbReference>
<reference evidence="8 9" key="1">
    <citation type="submission" date="2016-11" db="EMBL/GenBank/DDBJ databases">
        <authorList>
            <person name="Jaros S."/>
            <person name="Januszkiewicz K."/>
            <person name="Wedrychowicz H."/>
        </authorList>
    </citation>
    <scope>NUCLEOTIDE SEQUENCE [LARGE SCALE GENOMIC DNA]</scope>
    <source>
        <strain evidence="8">NCIMB 2154T</strain>
    </source>
</reference>
<accession>A0A2H1EBN0</accession>
<keyword evidence="7" id="KW-1133">Transmembrane helix</keyword>
<keyword evidence="5 7" id="KW-0472">Membrane</keyword>
<comment type="subcellular location">
    <subcellularLocation>
        <location evidence="1">Cell inner membrane</location>
    </subcellularLocation>
</comment>
<dbReference type="PANTHER" id="PTHR30606">
    <property type="entry name" value="LIPID A BIOSYNTHESIS LAUROYL ACYLTRANSFERASE"/>
    <property type="match status" value="1"/>
</dbReference>
<evidence type="ECO:0000313" key="8">
    <source>
        <dbReference type="EMBL" id="SFZ83409.1"/>
    </source>
</evidence>